<proteinExistence type="predicted"/>
<dbReference type="AlphaFoldDB" id="A0A6F8XV95"/>
<protein>
    <recommendedName>
        <fullName evidence="5">DUF11 domain-containing protein</fullName>
    </recommendedName>
</protein>
<evidence type="ECO:0000313" key="4">
    <source>
        <dbReference type="Proteomes" id="UP000502508"/>
    </source>
</evidence>
<keyword evidence="2" id="KW-0732">Signal</keyword>
<feature type="chain" id="PRO_5038777757" description="DUF11 domain-containing protein" evidence="2">
    <location>
        <begin position="21"/>
        <end position="230"/>
    </location>
</feature>
<dbReference type="KEGG" id="pfla:Pflav_041740"/>
<organism evidence="3 4">
    <name type="scientific">Phytohabitans flavus</name>
    <dbReference type="NCBI Taxonomy" id="1076124"/>
    <lineage>
        <taxon>Bacteria</taxon>
        <taxon>Bacillati</taxon>
        <taxon>Actinomycetota</taxon>
        <taxon>Actinomycetes</taxon>
        <taxon>Micromonosporales</taxon>
        <taxon>Micromonosporaceae</taxon>
    </lineage>
</organism>
<feature type="compositionally biased region" description="Low complexity" evidence="1">
    <location>
        <begin position="59"/>
        <end position="81"/>
    </location>
</feature>
<sequence length="230" mass="23778">MRKTLVGAALLTLTALTACNAGSEAAKPPAGGAGAGAPMATTPAAAPTTPPAATPPATAPATTRPPATRKPAATPSLSTPSTPRPPASYDPERDLTDLVATTKGLVLERPVDGVRHGNLIVTIINNGPHPVWDMTFIVELPESMSAAGGDWAGCTRLRSTKAGFPAGSKCVKGYLAPGKSRTFRLGVSSPAAKDGDDSLVSRWLVDVWNGEVYSDLDPTDNRRIFSVTRR</sequence>
<gene>
    <name evidence="3" type="ORF">Pflav_041740</name>
</gene>
<feature type="signal peptide" evidence="2">
    <location>
        <begin position="1"/>
        <end position="20"/>
    </location>
</feature>
<feature type="region of interest" description="Disordered" evidence="1">
    <location>
        <begin position="24"/>
        <end position="92"/>
    </location>
</feature>
<dbReference type="EMBL" id="AP022870">
    <property type="protein sequence ID" value="BCB77764.1"/>
    <property type="molecule type" value="Genomic_DNA"/>
</dbReference>
<keyword evidence="4" id="KW-1185">Reference proteome</keyword>
<feature type="compositionally biased region" description="Pro residues" evidence="1">
    <location>
        <begin position="48"/>
        <end position="58"/>
    </location>
</feature>
<reference evidence="3 4" key="2">
    <citation type="submission" date="2020-03" db="EMBL/GenBank/DDBJ databases">
        <authorList>
            <person name="Ichikawa N."/>
            <person name="Kimura A."/>
            <person name="Kitahashi Y."/>
            <person name="Uohara A."/>
        </authorList>
    </citation>
    <scope>NUCLEOTIDE SEQUENCE [LARGE SCALE GENOMIC DNA]</scope>
    <source>
        <strain evidence="3 4">NBRC 107702</strain>
    </source>
</reference>
<name>A0A6F8XV95_9ACTN</name>
<reference evidence="3 4" key="1">
    <citation type="submission" date="2020-03" db="EMBL/GenBank/DDBJ databases">
        <title>Whole genome shotgun sequence of Phytohabitans flavus NBRC 107702.</title>
        <authorList>
            <person name="Komaki H."/>
            <person name="Tamura T."/>
        </authorList>
    </citation>
    <scope>NUCLEOTIDE SEQUENCE [LARGE SCALE GENOMIC DNA]</scope>
    <source>
        <strain evidence="3 4">NBRC 107702</strain>
    </source>
</reference>
<accession>A0A6F8XV95</accession>
<dbReference type="RefSeq" id="WP_173037464.1">
    <property type="nucleotide sequence ID" value="NZ_AP022870.1"/>
</dbReference>
<evidence type="ECO:0000256" key="2">
    <source>
        <dbReference type="SAM" id="SignalP"/>
    </source>
</evidence>
<dbReference type="Proteomes" id="UP000502508">
    <property type="component" value="Chromosome"/>
</dbReference>
<evidence type="ECO:0000256" key="1">
    <source>
        <dbReference type="SAM" id="MobiDB-lite"/>
    </source>
</evidence>
<evidence type="ECO:0000313" key="3">
    <source>
        <dbReference type="EMBL" id="BCB77764.1"/>
    </source>
</evidence>
<dbReference type="PROSITE" id="PS51257">
    <property type="entry name" value="PROKAR_LIPOPROTEIN"/>
    <property type="match status" value="1"/>
</dbReference>
<feature type="compositionally biased region" description="Low complexity" evidence="1">
    <location>
        <begin position="25"/>
        <end position="47"/>
    </location>
</feature>
<evidence type="ECO:0008006" key="5">
    <source>
        <dbReference type="Google" id="ProtNLM"/>
    </source>
</evidence>